<evidence type="ECO:0000313" key="3">
    <source>
        <dbReference type="Proteomes" id="UP000198816"/>
    </source>
</evidence>
<name>A0A1H2WKB3_THIRO</name>
<feature type="transmembrane region" description="Helical" evidence="1">
    <location>
        <begin position="16"/>
        <end position="36"/>
    </location>
</feature>
<organism evidence="2 3">
    <name type="scientific">Thiocapsa roseopersicina</name>
    <dbReference type="NCBI Taxonomy" id="1058"/>
    <lineage>
        <taxon>Bacteria</taxon>
        <taxon>Pseudomonadati</taxon>
        <taxon>Pseudomonadota</taxon>
        <taxon>Gammaproteobacteria</taxon>
        <taxon>Chromatiales</taxon>
        <taxon>Chromatiaceae</taxon>
        <taxon>Thiocapsa</taxon>
    </lineage>
</organism>
<keyword evidence="1" id="KW-0812">Transmembrane</keyword>
<evidence type="ECO:0000313" key="2">
    <source>
        <dbReference type="EMBL" id="SDW81080.1"/>
    </source>
</evidence>
<gene>
    <name evidence="2" type="ORF">SAMN05421783_1093</name>
</gene>
<dbReference type="EMBL" id="FNNZ01000009">
    <property type="protein sequence ID" value="SDW81080.1"/>
    <property type="molecule type" value="Genomic_DNA"/>
</dbReference>
<evidence type="ECO:0000256" key="1">
    <source>
        <dbReference type="SAM" id="Phobius"/>
    </source>
</evidence>
<feature type="transmembrane region" description="Helical" evidence="1">
    <location>
        <begin position="56"/>
        <end position="80"/>
    </location>
</feature>
<sequence>MLSHCVRVRRDRQPCLIASTLFLTAFAILIGMLLPWRASYQVTVAQAAAPGASSSFIFQGIGMVALPVSLIDITTIRWIFRGKVSADRSYD</sequence>
<protein>
    <submittedName>
        <fullName evidence="2">Cytochrome d ubiquinol oxidase subunit II</fullName>
    </submittedName>
</protein>
<keyword evidence="3" id="KW-1185">Reference proteome</keyword>
<dbReference type="STRING" id="1058.SAMN05421783_1093"/>
<keyword evidence="1" id="KW-1133">Transmembrane helix</keyword>
<keyword evidence="1" id="KW-0472">Membrane</keyword>
<proteinExistence type="predicted"/>
<accession>A0A1H2WKB3</accession>
<dbReference type="Proteomes" id="UP000198816">
    <property type="component" value="Unassembled WGS sequence"/>
</dbReference>
<dbReference type="AlphaFoldDB" id="A0A1H2WKB3"/>
<reference evidence="3" key="1">
    <citation type="submission" date="2016-10" db="EMBL/GenBank/DDBJ databases">
        <authorList>
            <person name="Varghese N."/>
            <person name="Submissions S."/>
        </authorList>
    </citation>
    <scope>NUCLEOTIDE SEQUENCE [LARGE SCALE GENOMIC DNA]</scope>
    <source>
        <strain evidence="3">DSM 217</strain>
    </source>
</reference>